<dbReference type="Pfam" id="PF02518">
    <property type="entry name" value="HATPase_c"/>
    <property type="match status" value="1"/>
</dbReference>
<keyword evidence="3" id="KW-0597">Phosphoprotein</keyword>
<evidence type="ECO:0000256" key="3">
    <source>
        <dbReference type="ARBA" id="ARBA00022553"/>
    </source>
</evidence>
<feature type="transmembrane region" description="Helical" evidence="6">
    <location>
        <begin position="12"/>
        <end position="30"/>
    </location>
</feature>
<dbReference type="PROSITE" id="PS50109">
    <property type="entry name" value="HIS_KIN"/>
    <property type="match status" value="1"/>
</dbReference>
<feature type="transmembrane region" description="Helical" evidence="6">
    <location>
        <begin position="36"/>
        <end position="54"/>
    </location>
</feature>
<dbReference type="AlphaFoldDB" id="A0A3B1CYR5"/>
<dbReference type="SUPFAM" id="SSF55874">
    <property type="entry name" value="ATPase domain of HSP90 chaperone/DNA topoisomerase II/histidine kinase"/>
    <property type="match status" value="1"/>
</dbReference>
<dbReference type="Gene3D" id="3.30.565.10">
    <property type="entry name" value="Histidine kinase-like ATPase, C-terminal domain"/>
    <property type="match status" value="1"/>
</dbReference>
<feature type="domain" description="Histidine kinase" evidence="7">
    <location>
        <begin position="135"/>
        <end position="347"/>
    </location>
</feature>
<reference evidence="8" key="1">
    <citation type="submission" date="2018-06" db="EMBL/GenBank/DDBJ databases">
        <authorList>
            <person name="Zhirakovskaya E."/>
        </authorList>
    </citation>
    <scope>NUCLEOTIDE SEQUENCE</scope>
</reference>
<gene>
    <name evidence="8" type="ORF">MNBD_NITROSPIRAE01-2012</name>
</gene>
<dbReference type="EC" id="2.7.13.3" evidence="2"/>
<comment type="catalytic activity">
    <reaction evidence="1">
        <text>ATP + protein L-histidine = ADP + protein N-phospho-L-histidine.</text>
        <dbReference type="EC" id="2.7.13.3"/>
    </reaction>
</comment>
<dbReference type="InterPro" id="IPR036097">
    <property type="entry name" value="HisK_dim/P_sf"/>
</dbReference>
<organism evidence="8">
    <name type="scientific">hydrothermal vent metagenome</name>
    <dbReference type="NCBI Taxonomy" id="652676"/>
    <lineage>
        <taxon>unclassified sequences</taxon>
        <taxon>metagenomes</taxon>
        <taxon>ecological metagenomes</taxon>
    </lineage>
</organism>
<dbReference type="SMART" id="SM00388">
    <property type="entry name" value="HisKA"/>
    <property type="match status" value="1"/>
</dbReference>
<evidence type="ECO:0000256" key="6">
    <source>
        <dbReference type="SAM" id="Phobius"/>
    </source>
</evidence>
<keyword evidence="6" id="KW-1133">Transmembrane helix</keyword>
<dbReference type="InterPro" id="IPR004358">
    <property type="entry name" value="Sig_transdc_His_kin-like_C"/>
</dbReference>
<dbReference type="InterPro" id="IPR003661">
    <property type="entry name" value="HisK_dim/P_dom"/>
</dbReference>
<evidence type="ECO:0000256" key="5">
    <source>
        <dbReference type="ARBA" id="ARBA00022777"/>
    </source>
</evidence>
<dbReference type="PRINTS" id="PR00344">
    <property type="entry name" value="BCTRLSENSOR"/>
</dbReference>
<dbReference type="InterPro" id="IPR003594">
    <property type="entry name" value="HATPase_dom"/>
</dbReference>
<evidence type="ECO:0000259" key="7">
    <source>
        <dbReference type="PROSITE" id="PS50109"/>
    </source>
</evidence>
<keyword evidence="5" id="KW-0418">Kinase</keyword>
<keyword evidence="6" id="KW-0472">Membrane</keyword>
<dbReference type="EMBL" id="UOGF01000077">
    <property type="protein sequence ID" value="VAX31711.1"/>
    <property type="molecule type" value="Genomic_DNA"/>
</dbReference>
<dbReference type="GO" id="GO:0007234">
    <property type="term" value="P:osmosensory signaling via phosphorelay pathway"/>
    <property type="evidence" value="ECO:0007669"/>
    <property type="project" value="TreeGrafter"/>
</dbReference>
<accession>A0A3B1CYR5</accession>
<dbReference type="InterPro" id="IPR036890">
    <property type="entry name" value="HATPase_C_sf"/>
</dbReference>
<dbReference type="InterPro" id="IPR050351">
    <property type="entry name" value="BphY/WalK/GraS-like"/>
</dbReference>
<dbReference type="SUPFAM" id="SSF47384">
    <property type="entry name" value="Homodimeric domain of signal transducing histidine kinase"/>
    <property type="match status" value="1"/>
</dbReference>
<evidence type="ECO:0000313" key="8">
    <source>
        <dbReference type="EMBL" id="VAX31711.1"/>
    </source>
</evidence>
<evidence type="ECO:0000256" key="4">
    <source>
        <dbReference type="ARBA" id="ARBA00022679"/>
    </source>
</evidence>
<dbReference type="PANTHER" id="PTHR42878:SF15">
    <property type="entry name" value="BACTERIOPHYTOCHROME"/>
    <property type="match status" value="1"/>
</dbReference>
<protein>
    <recommendedName>
        <fullName evidence="2">histidine kinase</fullName>
        <ecNumber evidence="2">2.7.13.3</ecNumber>
    </recommendedName>
</protein>
<proteinExistence type="predicted"/>
<feature type="transmembrane region" description="Helical" evidence="6">
    <location>
        <begin position="61"/>
        <end position="79"/>
    </location>
</feature>
<dbReference type="Pfam" id="PF00512">
    <property type="entry name" value="HisKA"/>
    <property type="match status" value="1"/>
</dbReference>
<name>A0A3B1CYR5_9ZZZZ</name>
<dbReference type="InterPro" id="IPR005467">
    <property type="entry name" value="His_kinase_dom"/>
</dbReference>
<sequence length="347" mass="38804">MNPEINAPKNGNTIILSAICIVFALGIFLLDISTPSGVAGGVPYVILVLTSLWATKKAFTLITAITGTLLNFLGFFMSFDGGMLSIEVSNRILAVFMIWVTTALAGHYKKTNDEHEGLIRDLSHLNKELNEFTYVVSHDLKAPLRAIHNYSDFLQKDLKGTLEEEQEMYLEGLGEAVCQSEAFLEDLLQLSRIGRKKVILKQVDLYPFLNTLIAGLALPKETEVLIEKHWPTISAEPTLLRQIFQNLITNALKYNKALKKRIEFGWSEKGKQALEIFIKDNGIGIEARFFEKIFMPFQRLHADSEYEGTGIGLATVSKAVSKLGWSVCVESVPEQGSTFYLTIPKKR</sequence>
<dbReference type="PANTHER" id="PTHR42878">
    <property type="entry name" value="TWO-COMPONENT HISTIDINE KINASE"/>
    <property type="match status" value="1"/>
</dbReference>
<dbReference type="GO" id="GO:0000156">
    <property type="term" value="F:phosphorelay response regulator activity"/>
    <property type="evidence" value="ECO:0007669"/>
    <property type="project" value="TreeGrafter"/>
</dbReference>
<keyword evidence="6" id="KW-0812">Transmembrane</keyword>
<dbReference type="Gene3D" id="1.10.287.130">
    <property type="match status" value="1"/>
</dbReference>
<dbReference type="CDD" id="cd00082">
    <property type="entry name" value="HisKA"/>
    <property type="match status" value="1"/>
</dbReference>
<evidence type="ECO:0000256" key="2">
    <source>
        <dbReference type="ARBA" id="ARBA00012438"/>
    </source>
</evidence>
<evidence type="ECO:0000256" key="1">
    <source>
        <dbReference type="ARBA" id="ARBA00000085"/>
    </source>
</evidence>
<dbReference type="GO" id="GO:0030295">
    <property type="term" value="F:protein kinase activator activity"/>
    <property type="evidence" value="ECO:0007669"/>
    <property type="project" value="TreeGrafter"/>
</dbReference>
<dbReference type="SMART" id="SM00387">
    <property type="entry name" value="HATPase_c"/>
    <property type="match status" value="1"/>
</dbReference>
<keyword evidence="4 8" id="KW-0808">Transferase</keyword>
<dbReference type="GO" id="GO:0000155">
    <property type="term" value="F:phosphorelay sensor kinase activity"/>
    <property type="evidence" value="ECO:0007669"/>
    <property type="project" value="InterPro"/>
</dbReference>